<protein>
    <submittedName>
        <fullName evidence="1">Uncharacterized protein</fullName>
    </submittedName>
</protein>
<dbReference type="EMBL" id="JAAALK010001905">
    <property type="protein sequence ID" value="KAG8039358.1"/>
    <property type="molecule type" value="Genomic_DNA"/>
</dbReference>
<name>A0A8J5QRT3_ZIZPA</name>
<dbReference type="Proteomes" id="UP000729402">
    <property type="component" value="Unassembled WGS sequence"/>
</dbReference>
<sequence length="115" mass="12286">MLLGRQLRGFDVPWVRASGSHVYEQCAHGGILATGTGSAGSKRAARQCATGPRRILHSCLPAKAPAHAWVNQAAEKNSEFCGQNGEHGIRNFWVLARRTAPHRGKAVSPCGSKSN</sequence>
<reference evidence="1" key="2">
    <citation type="submission" date="2021-02" db="EMBL/GenBank/DDBJ databases">
        <authorList>
            <person name="Kimball J.A."/>
            <person name="Haas M.W."/>
            <person name="Macchietto M."/>
            <person name="Kono T."/>
            <person name="Duquette J."/>
            <person name="Shao M."/>
        </authorList>
    </citation>
    <scope>NUCLEOTIDE SEQUENCE</scope>
    <source>
        <tissue evidence="1">Fresh leaf tissue</tissue>
    </source>
</reference>
<dbReference type="AlphaFoldDB" id="A0A8J5QRT3"/>
<accession>A0A8J5QRT3</accession>
<organism evidence="1 2">
    <name type="scientific">Zizania palustris</name>
    <name type="common">Northern wild rice</name>
    <dbReference type="NCBI Taxonomy" id="103762"/>
    <lineage>
        <taxon>Eukaryota</taxon>
        <taxon>Viridiplantae</taxon>
        <taxon>Streptophyta</taxon>
        <taxon>Embryophyta</taxon>
        <taxon>Tracheophyta</taxon>
        <taxon>Spermatophyta</taxon>
        <taxon>Magnoliopsida</taxon>
        <taxon>Liliopsida</taxon>
        <taxon>Poales</taxon>
        <taxon>Poaceae</taxon>
        <taxon>BOP clade</taxon>
        <taxon>Oryzoideae</taxon>
        <taxon>Oryzeae</taxon>
        <taxon>Zizaniinae</taxon>
        <taxon>Zizania</taxon>
    </lineage>
</organism>
<proteinExistence type="predicted"/>
<evidence type="ECO:0000313" key="2">
    <source>
        <dbReference type="Proteomes" id="UP000729402"/>
    </source>
</evidence>
<reference evidence="1" key="1">
    <citation type="journal article" date="2021" name="bioRxiv">
        <title>Whole Genome Assembly and Annotation of Northern Wild Rice, Zizania palustris L., Supports a Whole Genome Duplication in the Zizania Genus.</title>
        <authorList>
            <person name="Haas M."/>
            <person name="Kono T."/>
            <person name="Macchietto M."/>
            <person name="Millas R."/>
            <person name="McGilp L."/>
            <person name="Shao M."/>
            <person name="Duquette J."/>
            <person name="Hirsch C.N."/>
            <person name="Kimball J."/>
        </authorList>
    </citation>
    <scope>NUCLEOTIDE SEQUENCE</scope>
    <source>
        <tissue evidence="1">Fresh leaf tissue</tissue>
    </source>
</reference>
<keyword evidence="2" id="KW-1185">Reference proteome</keyword>
<comment type="caution">
    <text evidence="1">The sequence shown here is derived from an EMBL/GenBank/DDBJ whole genome shotgun (WGS) entry which is preliminary data.</text>
</comment>
<gene>
    <name evidence="1" type="ORF">GUJ93_ZPchr0033g26862</name>
</gene>
<evidence type="ECO:0000313" key="1">
    <source>
        <dbReference type="EMBL" id="KAG8039358.1"/>
    </source>
</evidence>